<organism evidence="2">
    <name type="scientific">Phenylobacterium glaciei</name>
    <dbReference type="NCBI Taxonomy" id="2803784"/>
    <lineage>
        <taxon>Bacteria</taxon>
        <taxon>Pseudomonadati</taxon>
        <taxon>Pseudomonadota</taxon>
        <taxon>Alphaproteobacteria</taxon>
        <taxon>Caulobacterales</taxon>
        <taxon>Caulobacteraceae</taxon>
        <taxon>Phenylobacterium</taxon>
    </lineage>
</organism>
<feature type="region of interest" description="Disordered" evidence="1">
    <location>
        <begin position="1"/>
        <end position="48"/>
    </location>
</feature>
<proteinExistence type="predicted"/>
<gene>
    <name evidence="2" type="ORF">JKL49_26290</name>
</gene>
<protein>
    <submittedName>
        <fullName evidence="2">Uncharacterized protein</fullName>
    </submittedName>
</protein>
<feature type="compositionally biased region" description="Low complexity" evidence="1">
    <location>
        <begin position="24"/>
        <end position="37"/>
    </location>
</feature>
<evidence type="ECO:0000313" key="2">
    <source>
        <dbReference type="EMBL" id="QQZ50087.1"/>
    </source>
</evidence>
<dbReference type="AlphaFoldDB" id="A0A974S9Y9"/>
<evidence type="ECO:0000256" key="1">
    <source>
        <dbReference type="SAM" id="MobiDB-lite"/>
    </source>
</evidence>
<name>A0A974S9Y9_9CAUL</name>
<dbReference type="EMBL" id="CP068570">
    <property type="protein sequence ID" value="QQZ50087.1"/>
    <property type="molecule type" value="Genomic_DNA"/>
</dbReference>
<reference evidence="2" key="1">
    <citation type="submission" date="2021-01" db="EMBL/GenBank/DDBJ databases">
        <title>Genome sequence of Phenylobacterium sp. 20VBR1 isolated from a valley glaceir, Ny-Alesund, Svalbard.</title>
        <authorList>
            <person name="Thomas F.A."/>
            <person name="Krishnan K.P."/>
            <person name="Sinha R.K."/>
        </authorList>
    </citation>
    <scope>NUCLEOTIDE SEQUENCE</scope>
    <source>
        <strain evidence="2">20VBR1</strain>
    </source>
</reference>
<accession>A0A974S9Y9</accession>
<sequence length="74" mass="7954">MPNEMDLPDAIISPFDDEISYDDSSTPTSSSTTAAPAPRTPKRCGWRGPCKDPLIPATAGTQIHLRRGDVSLLN</sequence>